<feature type="domain" description="Helix-turn-helix" evidence="1">
    <location>
        <begin position="20"/>
        <end position="67"/>
    </location>
</feature>
<dbReference type="InterPro" id="IPR010093">
    <property type="entry name" value="SinI_DNA-bd"/>
</dbReference>
<dbReference type="InterPro" id="IPR041657">
    <property type="entry name" value="HTH_17"/>
</dbReference>
<evidence type="ECO:0000259" key="1">
    <source>
        <dbReference type="Pfam" id="PF12728"/>
    </source>
</evidence>
<gene>
    <name evidence="2" type="ORF">A2172_04870</name>
</gene>
<dbReference type="Proteomes" id="UP000176631">
    <property type="component" value="Unassembled WGS sequence"/>
</dbReference>
<evidence type="ECO:0000313" key="3">
    <source>
        <dbReference type="Proteomes" id="UP000176631"/>
    </source>
</evidence>
<organism evidence="2 3">
    <name type="scientific">Candidatus Woykebacteria bacterium RBG_13_40_15</name>
    <dbReference type="NCBI Taxonomy" id="1802593"/>
    <lineage>
        <taxon>Bacteria</taxon>
        <taxon>Candidatus Woykeibacteriota</taxon>
    </lineage>
</organism>
<dbReference type="GO" id="GO:0003677">
    <property type="term" value="F:DNA binding"/>
    <property type="evidence" value="ECO:0007669"/>
    <property type="project" value="InterPro"/>
</dbReference>
<dbReference type="AlphaFoldDB" id="A0A1G1W760"/>
<evidence type="ECO:0000313" key="2">
    <source>
        <dbReference type="EMBL" id="OGY23512.1"/>
    </source>
</evidence>
<dbReference type="EMBL" id="MHCP01000025">
    <property type="protein sequence ID" value="OGY23512.1"/>
    <property type="molecule type" value="Genomic_DNA"/>
</dbReference>
<proteinExistence type="predicted"/>
<dbReference type="Pfam" id="PF12728">
    <property type="entry name" value="HTH_17"/>
    <property type="match status" value="1"/>
</dbReference>
<accession>A0A1G1W760</accession>
<name>A0A1G1W760_9BACT</name>
<comment type="caution">
    <text evidence="2">The sequence shown here is derived from an EMBL/GenBank/DDBJ whole genome shotgun (WGS) entry which is preliminary data.</text>
</comment>
<sequence length="83" mass="9550">METAPTLRQTAHLPPDLDRLLSVREVANKLGIAPITVLRHIRSGDLKAIDFGTEYLIHSDEVERFRSKGYKKTRGRRAKRRLL</sequence>
<protein>
    <recommendedName>
        <fullName evidence="1">Helix-turn-helix domain-containing protein</fullName>
    </recommendedName>
</protein>
<reference evidence="2 3" key="1">
    <citation type="journal article" date="2016" name="Nat. Commun.">
        <title>Thousands of microbial genomes shed light on interconnected biogeochemical processes in an aquifer system.</title>
        <authorList>
            <person name="Anantharaman K."/>
            <person name="Brown C.T."/>
            <person name="Hug L.A."/>
            <person name="Sharon I."/>
            <person name="Castelle C.J."/>
            <person name="Probst A.J."/>
            <person name="Thomas B.C."/>
            <person name="Singh A."/>
            <person name="Wilkins M.J."/>
            <person name="Karaoz U."/>
            <person name="Brodie E.L."/>
            <person name="Williams K.H."/>
            <person name="Hubbard S.S."/>
            <person name="Banfield J.F."/>
        </authorList>
    </citation>
    <scope>NUCLEOTIDE SEQUENCE [LARGE SCALE GENOMIC DNA]</scope>
</reference>
<dbReference type="NCBIfam" id="TIGR01764">
    <property type="entry name" value="excise"/>
    <property type="match status" value="1"/>
</dbReference>